<dbReference type="EMBL" id="JAJOZR010000004">
    <property type="protein sequence ID" value="MCD7109005.1"/>
    <property type="molecule type" value="Genomic_DNA"/>
</dbReference>
<protein>
    <submittedName>
        <fullName evidence="5">NUDIX hydrolase</fullName>
    </submittedName>
</protein>
<dbReference type="AlphaFoldDB" id="A0A9X1NQF5"/>
<dbReference type="Proteomes" id="UP001139089">
    <property type="component" value="Unassembled WGS sequence"/>
</dbReference>
<dbReference type="RefSeq" id="WP_231813355.1">
    <property type="nucleotide sequence ID" value="NZ_JAJOZR010000004.1"/>
</dbReference>
<dbReference type="PROSITE" id="PS00893">
    <property type="entry name" value="NUDIX_BOX"/>
    <property type="match status" value="1"/>
</dbReference>
<dbReference type="PRINTS" id="PR00502">
    <property type="entry name" value="NUDIXFAMILY"/>
</dbReference>
<keyword evidence="2 3" id="KW-0378">Hydrolase</keyword>
<comment type="caution">
    <text evidence="5">The sequence shown here is derived from an EMBL/GenBank/DDBJ whole genome shotgun (WGS) entry which is preliminary data.</text>
</comment>
<dbReference type="PROSITE" id="PS51462">
    <property type="entry name" value="NUDIX"/>
    <property type="match status" value="1"/>
</dbReference>
<comment type="similarity">
    <text evidence="3">Belongs to the Nudix hydrolase family.</text>
</comment>
<reference evidence="5" key="1">
    <citation type="submission" date="2021-12" db="EMBL/GenBank/DDBJ databases">
        <authorList>
            <person name="Li Y."/>
        </authorList>
    </citation>
    <scope>NUCLEOTIDE SEQUENCE</scope>
    <source>
        <strain evidence="5">DKSPLA3</strain>
    </source>
</reference>
<evidence type="ECO:0000313" key="6">
    <source>
        <dbReference type="Proteomes" id="UP001139089"/>
    </source>
</evidence>
<sequence length="141" mass="14826">MSASPPPALASSAIVMRNGRYLLVRRSKPPSADMFAFPGGRAEPGETPAETAVRELFEETGIRGSAPRLFATYDLPADTADGAGGRHFFLSVFRVEADIDAEAVAGDDAASLGWYSAAEIADLPAPLSVRDCIAKLEAART</sequence>
<dbReference type="InterPro" id="IPR020476">
    <property type="entry name" value="Nudix_hydrolase"/>
</dbReference>
<dbReference type="Gene3D" id="3.90.79.10">
    <property type="entry name" value="Nucleoside Triphosphate Pyrophosphohydrolase"/>
    <property type="match status" value="1"/>
</dbReference>
<feature type="domain" description="Nudix hydrolase" evidence="4">
    <location>
        <begin position="6"/>
        <end position="137"/>
    </location>
</feature>
<evidence type="ECO:0000256" key="3">
    <source>
        <dbReference type="RuleBase" id="RU003476"/>
    </source>
</evidence>
<evidence type="ECO:0000256" key="2">
    <source>
        <dbReference type="ARBA" id="ARBA00022801"/>
    </source>
</evidence>
<dbReference type="PANTHER" id="PTHR43736:SF1">
    <property type="entry name" value="DIHYDRONEOPTERIN TRIPHOSPHATE DIPHOSPHATASE"/>
    <property type="match status" value="1"/>
</dbReference>
<dbReference type="InterPro" id="IPR015797">
    <property type="entry name" value="NUDIX_hydrolase-like_dom_sf"/>
</dbReference>
<dbReference type="PANTHER" id="PTHR43736">
    <property type="entry name" value="ADP-RIBOSE PYROPHOSPHATASE"/>
    <property type="match status" value="1"/>
</dbReference>
<dbReference type="Pfam" id="PF00293">
    <property type="entry name" value="NUDIX"/>
    <property type="match status" value="1"/>
</dbReference>
<organism evidence="5 6">
    <name type="scientific">Rhizobium quercicola</name>
    <dbReference type="NCBI Taxonomy" id="2901226"/>
    <lineage>
        <taxon>Bacteria</taxon>
        <taxon>Pseudomonadati</taxon>
        <taxon>Pseudomonadota</taxon>
        <taxon>Alphaproteobacteria</taxon>
        <taxon>Hyphomicrobiales</taxon>
        <taxon>Rhizobiaceae</taxon>
        <taxon>Rhizobium/Agrobacterium group</taxon>
        <taxon>Rhizobium</taxon>
    </lineage>
</organism>
<gene>
    <name evidence="5" type="ORF">LRX75_08110</name>
</gene>
<dbReference type="InterPro" id="IPR020084">
    <property type="entry name" value="NUDIX_hydrolase_CS"/>
</dbReference>
<dbReference type="InterPro" id="IPR000086">
    <property type="entry name" value="NUDIX_hydrolase_dom"/>
</dbReference>
<keyword evidence="6" id="KW-1185">Reference proteome</keyword>
<evidence type="ECO:0000313" key="5">
    <source>
        <dbReference type="EMBL" id="MCD7109005.1"/>
    </source>
</evidence>
<name>A0A9X1NQF5_9HYPH</name>
<evidence type="ECO:0000256" key="1">
    <source>
        <dbReference type="ARBA" id="ARBA00001946"/>
    </source>
</evidence>
<dbReference type="SUPFAM" id="SSF55811">
    <property type="entry name" value="Nudix"/>
    <property type="match status" value="1"/>
</dbReference>
<accession>A0A9X1NQF5</accession>
<proteinExistence type="inferred from homology"/>
<dbReference type="CDD" id="cd04673">
    <property type="entry name" value="NUDIX_ADPRase"/>
    <property type="match status" value="1"/>
</dbReference>
<comment type="cofactor">
    <cofactor evidence="1">
        <name>Mg(2+)</name>
        <dbReference type="ChEBI" id="CHEBI:18420"/>
    </cofactor>
</comment>
<evidence type="ECO:0000259" key="4">
    <source>
        <dbReference type="PROSITE" id="PS51462"/>
    </source>
</evidence>
<dbReference type="GO" id="GO:0016787">
    <property type="term" value="F:hydrolase activity"/>
    <property type="evidence" value="ECO:0007669"/>
    <property type="project" value="UniProtKB-KW"/>
</dbReference>